<dbReference type="InterPro" id="IPR015947">
    <property type="entry name" value="PUA-like_sf"/>
</dbReference>
<dbReference type="InterPro" id="IPR009326">
    <property type="entry name" value="DUF984"/>
</dbReference>
<proteinExistence type="predicted"/>
<dbReference type="SUPFAM" id="SSF88697">
    <property type="entry name" value="PUA domain-like"/>
    <property type="match status" value="1"/>
</dbReference>
<gene>
    <name evidence="2" type="ORF">MTP13_05715</name>
</gene>
<dbReference type="EMBL" id="CP094533">
    <property type="protein sequence ID" value="UOE27277.1"/>
    <property type="molecule type" value="Genomic_DNA"/>
</dbReference>
<dbReference type="PIRSF" id="PIRSF021320">
    <property type="entry name" value="DUF984"/>
    <property type="match status" value="1"/>
</dbReference>
<dbReference type="Pfam" id="PF04266">
    <property type="entry name" value="ASCH"/>
    <property type="match status" value="1"/>
</dbReference>
<dbReference type="CDD" id="cd06553">
    <property type="entry name" value="ASCH_Ef3133_like"/>
    <property type="match status" value="1"/>
</dbReference>
<dbReference type="RefSeq" id="WP_243570119.1">
    <property type="nucleotide sequence ID" value="NZ_BAAARD010000002.1"/>
</dbReference>
<dbReference type="Proteomes" id="UP000831304">
    <property type="component" value="Chromosome"/>
</dbReference>
<dbReference type="Gene3D" id="3.10.400.10">
    <property type="entry name" value="Sulfate adenylyltransferase"/>
    <property type="match status" value="1"/>
</dbReference>
<accession>A0ABY4AXX8</accession>
<dbReference type="SMART" id="SM01022">
    <property type="entry name" value="ASCH"/>
    <property type="match status" value="1"/>
</dbReference>
<keyword evidence="3" id="KW-1185">Reference proteome</keyword>
<reference evidence="2 3" key="1">
    <citation type="submission" date="2022-03" db="EMBL/GenBank/DDBJ databases">
        <title>Agromyces sp. isolated from the gut of P. brevitarsis seulensis larvae.</title>
        <authorList>
            <person name="Won M."/>
            <person name="Kwon S.-W."/>
        </authorList>
    </citation>
    <scope>NUCLEOTIDE SEQUENCE [LARGE SCALE GENOMIC DNA]</scope>
    <source>
        <strain evidence="2 3">KACC 16215</strain>
    </source>
</reference>
<evidence type="ECO:0000259" key="1">
    <source>
        <dbReference type="SMART" id="SM01022"/>
    </source>
</evidence>
<dbReference type="InterPro" id="IPR007374">
    <property type="entry name" value="ASCH_domain"/>
</dbReference>
<dbReference type="PANTHER" id="PTHR39203">
    <property type="entry name" value="CYTOPLASMIC PROTEIN-RELATED"/>
    <property type="match status" value="1"/>
</dbReference>
<name>A0ABY4AXX8_9MICO</name>
<feature type="domain" description="ASCH" evidence="1">
    <location>
        <begin position="35"/>
        <end position="158"/>
    </location>
</feature>
<evidence type="ECO:0000313" key="3">
    <source>
        <dbReference type="Proteomes" id="UP000831304"/>
    </source>
</evidence>
<dbReference type="PANTHER" id="PTHR39203:SF1">
    <property type="entry name" value="CYTOPLASMIC PROTEIN"/>
    <property type="match status" value="1"/>
</dbReference>
<organism evidence="2 3">
    <name type="scientific">Agromyces soli</name>
    <dbReference type="NCBI Taxonomy" id="659012"/>
    <lineage>
        <taxon>Bacteria</taxon>
        <taxon>Bacillati</taxon>
        <taxon>Actinomycetota</taxon>
        <taxon>Actinomycetes</taxon>
        <taxon>Micrococcales</taxon>
        <taxon>Microbacteriaceae</taxon>
        <taxon>Agromyces</taxon>
    </lineage>
</organism>
<evidence type="ECO:0000313" key="2">
    <source>
        <dbReference type="EMBL" id="UOE27277.1"/>
    </source>
</evidence>
<protein>
    <submittedName>
        <fullName evidence="2">ASCH domain-containing protein</fullName>
    </submittedName>
</protein>
<sequence length="165" mass="18477">MDNAPIDTDAAHALWAEYRASAPAHWVEDEAPSIERFGDHPELTDELLDLVIHGPKRATAGLVAEFEAEAAPLPRVGSHWIACDSTGRPRVVLRSVELRVGPFTSVDERFAFDEGEGDRSLASWREGHRDYWTRVGAALGIAWTEAHDIVFERFEVVWPPEHADR</sequence>